<dbReference type="Gene3D" id="1.10.760.10">
    <property type="entry name" value="Cytochrome c-like domain"/>
    <property type="match status" value="1"/>
</dbReference>
<feature type="domain" description="Cytochrome c" evidence="5">
    <location>
        <begin position="30"/>
        <end position="64"/>
    </location>
</feature>
<feature type="chain" id="PRO_5001460684" evidence="4">
    <location>
        <begin position="25"/>
        <end position="141"/>
    </location>
</feature>
<dbReference type="STRING" id="1454001.AW08_02201"/>
<proteinExistence type="predicted"/>
<dbReference type="InterPro" id="IPR036909">
    <property type="entry name" value="Cyt_c-like_dom_sf"/>
</dbReference>
<evidence type="ECO:0000256" key="3">
    <source>
        <dbReference type="ARBA" id="ARBA00023004"/>
    </source>
</evidence>
<dbReference type="Proteomes" id="UP000020218">
    <property type="component" value="Unassembled WGS sequence"/>
</dbReference>
<dbReference type="GO" id="GO:0020037">
    <property type="term" value="F:heme binding"/>
    <property type="evidence" value="ECO:0007669"/>
    <property type="project" value="InterPro"/>
</dbReference>
<evidence type="ECO:0000256" key="2">
    <source>
        <dbReference type="ARBA" id="ARBA00022723"/>
    </source>
</evidence>
<keyword evidence="3" id="KW-0408">Iron</keyword>
<dbReference type="InterPro" id="IPR009056">
    <property type="entry name" value="Cyt_c-like_dom"/>
</dbReference>
<accession>A0A011MXR0</accession>
<dbReference type="Pfam" id="PF00034">
    <property type="entry name" value="Cytochrom_C"/>
    <property type="match status" value="1"/>
</dbReference>
<sequence>MSGKWFHICVAAATAGVLAGSAVAAERLDIGKREYEANCVVCHGAKGKGDGPFVEFLSVKPTDLTVLTKNNSGLFPVNRVLESIDGRTLVKGHGTRDMPIWGDIYDVQAQPQFDDYGYNAKLFVWARLLALVDYLNRLQVK</sequence>
<dbReference type="SUPFAM" id="SSF46626">
    <property type="entry name" value="Cytochrome c"/>
    <property type="match status" value="1"/>
</dbReference>
<organism evidence="6 7">
    <name type="scientific">Candidatus Accumulibacter adjunctus</name>
    <dbReference type="NCBI Taxonomy" id="1454001"/>
    <lineage>
        <taxon>Bacteria</taxon>
        <taxon>Pseudomonadati</taxon>
        <taxon>Pseudomonadota</taxon>
        <taxon>Betaproteobacteria</taxon>
        <taxon>Candidatus Accumulibacter</taxon>
    </lineage>
</organism>
<evidence type="ECO:0000259" key="5">
    <source>
        <dbReference type="Pfam" id="PF00034"/>
    </source>
</evidence>
<gene>
    <name evidence="6" type="ORF">AW08_02201</name>
</gene>
<evidence type="ECO:0000256" key="4">
    <source>
        <dbReference type="SAM" id="SignalP"/>
    </source>
</evidence>
<keyword evidence="2" id="KW-0479">Metal-binding</keyword>
<dbReference type="GO" id="GO:0046872">
    <property type="term" value="F:metal ion binding"/>
    <property type="evidence" value="ECO:0007669"/>
    <property type="project" value="UniProtKB-KW"/>
</dbReference>
<keyword evidence="7" id="KW-1185">Reference proteome</keyword>
<evidence type="ECO:0000313" key="6">
    <source>
        <dbReference type="EMBL" id="EXI67366.1"/>
    </source>
</evidence>
<feature type="signal peptide" evidence="4">
    <location>
        <begin position="1"/>
        <end position="24"/>
    </location>
</feature>
<evidence type="ECO:0000256" key="1">
    <source>
        <dbReference type="ARBA" id="ARBA00022617"/>
    </source>
</evidence>
<reference evidence="6" key="1">
    <citation type="submission" date="2014-02" db="EMBL/GenBank/DDBJ databases">
        <title>Expanding our view of genomic diversity in Candidatus Accumulibacter clades.</title>
        <authorList>
            <person name="Skennerton C.T."/>
            <person name="Barr J.J."/>
            <person name="Slater F.R."/>
            <person name="Bond P.L."/>
            <person name="Tyson G.W."/>
        </authorList>
    </citation>
    <scope>NUCLEOTIDE SEQUENCE [LARGE SCALE GENOMIC DNA]</scope>
</reference>
<keyword evidence="4" id="KW-0732">Signal</keyword>
<name>A0A011MXR0_9PROT</name>
<protein>
    <submittedName>
        <fullName evidence="6">Cytochrome c, mono-and diheme variant</fullName>
    </submittedName>
</protein>
<evidence type="ECO:0000313" key="7">
    <source>
        <dbReference type="Proteomes" id="UP000020218"/>
    </source>
</evidence>
<dbReference type="GO" id="GO:0009055">
    <property type="term" value="F:electron transfer activity"/>
    <property type="evidence" value="ECO:0007669"/>
    <property type="project" value="InterPro"/>
</dbReference>
<keyword evidence="1" id="KW-0349">Heme</keyword>
<dbReference type="PATRIC" id="fig|1454001.3.peg.2250"/>
<dbReference type="EMBL" id="JFAX01000011">
    <property type="protein sequence ID" value="EXI67366.1"/>
    <property type="molecule type" value="Genomic_DNA"/>
</dbReference>
<comment type="caution">
    <text evidence="6">The sequence shown here is derived from an EMBL/GenBank/DDBJ whole genome shotgun (WGS) entry which is preliminary data.</text>
</comment>
<dbReference type="AlphaFoldDB" id="A0A011MXR0"/>